<dbReference type="Proteomes" id="UP001165079">
    <property type="component" value="Unassembled WGS sequence"/>
</dbReference>
<feature type="region of interest" description="Disordered" evidence="1">
    <location>
        <begin position="81"/>
        <end position="107"/>
    </location>
</feature>
<evidence type="ECO:0000313" key="2">
    <source>
        <dbReference type="EMBL" id="GLZ78239.1"/>
    </source>
</evidence>
<reference evidence="2" key="1">
    <citation type="submission" date="2023-03" db="EMBL/GenBank/DDBJ databases">
        <title>Actinorhabdospora filicis NBRC 111898.</title>
        <authorList>
            <person name="Ichikawa N."/>
            <person name="Sato H."/>
            <person name="Tonouchi N."/>
        </authorList>
    </citation>
    <scope>NUCLEOTIDE SEQUENCE</scope>
    <source>
        <strain evidence="2">NBRC 111898</strain>
    </source>
</reference>
<organism evidence="2 3">
    <name type="scientific">Actinorhabdospora filicis</name>
    <dbReference type="NCBI Taxonomy" id="1785913"/>
    <lineage>
        <taxon>Bacteria</taxon>
        <taxon>Bacillati</taxon>
        <taxon>Actinomycetota</taxon>
        <taxon>Actinomycetes</taxon>
        <taxon>Micromonosporales</taxon>
        <taxon>Micromonosporaceae</taxon>
        <taxon>Actinorhabdospora</taxon>
    </lineage>
</organism>
<dbReference type="AlphaFoldDB" id="A0A9W6SJK8"/>
<accession>A0A9W6SJK8</accession>
<sequence length="107" mass="11849">MASVCIDEAHLLRLRRARFVTVVVCDGSIASLVVRRRGGEIACDLLTWQGLGVAVLDGPKPWRWELRGLSNANEAIAARSLRSPVNSRSLRRGSAPYELDPRKEQNP</sequence>
<keyword evidence="3" id="KW-1185">Reference proteome</keyword>
<evidence type="ECO:0000256" key="1">
    <source>
        <dbReference type="SAM" id="MobiDB-lite"/>
    </source>
</evidence>
<dbReference type="EMBL" id="BSTX01000002">
    <property type="protein sequence ID" value="GLZ78239.1"/>
    <property type="molecule type" value="Genomic_DNA"/>
</dbReference>
<comment type="caution">
    <text evidence="2">The sequence shown here is derived from an EMBL/GenBank/DDBJ whole genome shotgun (WGS) entry which is preliminary data.</text>
</comment>
<gene>
    <name evidence="2" type="ORF">Afil01_30460</name>
</gene>
<protein>
    <submittedName>
        <fullName evidence="2">Uncharacterized protein</fullName>
    </submittedName>
</protein>
<proteinExistence type="predicted"/>
<name>A0A9W6SJK8_9ACTN</name>
<evidence type="ECO:0000313" key="3">
    <source>
        <dbReference type="Proteomes" id="UP001165079"/>
    </source>
</evidence>